<feature type="domain" description="SHSP" evidence="2">
    <location>
        <begin position="202"/>
        <end position="245"/>
    </location>
</feature>
<feature type="region of interest" description="Disordered" evidence="1">
    <location>
        <begin position="42"/>
        <end position="169"/>
    </location>
</feature>
<protein>
    <submittedName>
        <fullName evidence="3">GL26570</fullName>
    </submittedName>
</protein>
<dbReference type="Pfam" id="PF00011">
    <property type="entry name" value="HSP20"/>
    <property type="match status" value="1"/>
</dbReference>
<dbReference type="STRING" id="7234.B4GSN1"/>
<evidence type="ECO:0000313" key="3">
    <source>
        <dbReference type="EMBL" id="EDW25390.1"/>
    </source>
</evidence>
<keyword evidence="4" id="KW-1185">Reference proteome</keyword>
<sequence length="252" mass="29607">MATQKERNNIRIRKLVADFRAAYDPRVKQLEADILEWQRSHGIVVERTEERAEEGAEERAEERAEKRAKERAKERATDRAKERAKDRAEERAKERPEERAKKRAEERAEEGAEERAEECAKERAEERFERRADERAKERAKQRAKERAESAKSEHKKRNGNGSGKDKEKNPAVYWQYDLKDFVRGEILLYREGNSLYLHAVYESRRRRRETKSEIVLPVNVEQSKISAKLSSCGVLTITAPLQTDIPEEMMR</sequence>
<evidence type="ECO:0000313" key="4">
    <source>
        <dbReference type="Proteomes" id="UP000008744"/>
    </source>
</evidence>
<dbReference type="KEGG" id="dpe:6596394"/>
<dbReference type="Gene3D" id="2.60.40.790">
    <property type="match status" value="1"/>
</dbReference>
<accession>B4GSN1</accession>
<proteinExistence type="predicted"/>
<evidence type="ECO:0000259" key="2">
    <source>
        <dbReference type="Pfam" id="PF00011"/>
    </source>
</evidence>
<dbReference type="HOGENOM" id="CLU_1176512_0_0_1"/>
<dbReference type="OrthoDB" id="7858794at2759"/>
<feature type="compositionally biased region" description="Basic and acidic residues" evidence="1">
    <location>
        <begin position="42"/>
        <end position="153"/>
    </location>
</feature>
<dbReference type="CDD" id="cd06464">
    <property type="entry name" value="ACD_sHsps-like"/>
    <property type="match status" value="1"/>
</dbReference>
<dbReference type="InterPro" id="IPR008978">
    <property type="entry name" value="HSP20-like_chaperone"/>
</dbReference>
<dbReference type="SUPFAM" id="SSF49764">
    <property type="entry name" value="HSP20-like chaperones"/>
    <property type="match status" value="1"/>
</dbReference>
<evidence type="ECO:0000256" key="1">
    <source>
        <dbReference type="SAM" id="MobiDB-lite"/>
    </source>
</evidence>
<dbReference type="InterPro" id="IPR002068">
    <property type="entry name" value="A-crystallin/Hsp20_dom"/>
</dbReference>
<dbReference type="AlphaFoldDB" id="B4GSN1"/>
<name>B4GSN1_DROPE</name>
<gene>
    <name evidence="3" type="primary">Dper\GL26570</name>
    <name evidence="3" type="ORF">Dper_GL26570</name>
</gene>
<dbReference type="EMBL" id="CH479189">
    <property type="protein sequence ID" value="EDW25390.1"/>
    <property type="molecule type" value="Genomic_DNA"/>
</dbReference>
<reference evidence="3 4" key="1">
    <citation type="journal article" date="2007" name="Nature">
        <title>Evolution of genes and genomes on the Drosophila phylogeny.</title>
        <authorList>
            <consortium name="Drosophila 12 Genomes Consortium"/>
            <person name="Clark A.G."/>
            <person name="Eisen M.B."/>
            <person name="Smith D.R."/>
            <person name="Bergman C.M."/>
            <person name="Oliver B."/>
            <person name="Markow T.A."/>
            <person name="Kaufman T.C."/>
            <person name="Kellis M."/>
            <person name="Gelbart W."/>
            <person name="Iyer V.N."/>
            <person name="Pollard D.A."/>
            <person name="Sackton T.B."/>
            <person name="Larracuente A.M."/>
            <person name="Singh N.D."/>
            <person name="Abad J.P."/>
            <person name="Abt D.N."/>
            <person name="Adryan B."/>
            <person name="Aguade M."/>
            <person name="Akashi H."/>
            <person name="Anderson W.W."/>
            <person name="Aquadro C.F."/>
            <person name="Ardell D.H."/>
            <person name="Arguello R."/>
            <person name="Artieri C.G."/>
            <person name="Barbash D.A."/>
            <person name="Barker D."/>
            <person name="Barsanti P."/>
            <person name="Batterham P."/>
            <person name="Batzoglou S."/>
            <person name="Begun D."/>
            <person name="Bhutkar A."/>
            <person name="Blanco E."/>
            <person name="Bosak S.A."/>
            <person name="Bradley R.K."/>
            <person name="Brand A.D."/>
            <person name="Brent M.R."/>
            <person name="Brooks A.N."/>
            <person name="Brown R.H."/>
            <person name="Butlin R.K."/>
            <person name="Caggese C."/>
            <person name="Calvi B.R."/>
            <person name="Bernardo de Carvalho A."/>
            <person name="Caspi A."/>
            <person name="Castrezana S."/>
            <person name="Celniker S.E."/>
            <person name="Chang J.L."/>
            <person name="Chapple C."/>
            <person name="Chatterji S."/>
            <person name="Chinwalla A."/>
            <person name="Civetta A."/>
            <person name="Clifton S.W."/>
            <person name="Comeron J.M."/>
            <person name="Costello J.C."/>
            <person name="Coyne J.A."/>
            <person name="Daub J."/>
            <person name="David R.G."/>
            <person name="Delcher A.L."/>
            <person name="Delehaunty K."/>
            <person name="Do C.B."/>
            <person name="Ebling H."/>
            <person name="Edwards K."/>
            <person name="Eickbush T."/>
            <person name="Evans J.D."/>
            <person name="Filipski A."/>
            <person name="Findeiss S."/>
            <person name="Freyhult E."/>
            <person name="Fulton L."/>
            <person name="Fulton R."/>
            <person name="Garcia A.C."/>
            <person name="Gardiner A."/>
            <person name="Garfield D.A."/>
            <person name="Garvin B.E."/>
            <person name="Gibson G."/>
            <person name="Gilbert D."/>
            <person name="Gnerre S."/>
            <person name="Godfrey J."/>
            <person name="Good R."/>
            <person name="Gotea V."/>
            <person name="Gravely B."/>
            <person name="Greenberg A.J."/>
            <person name="Griffiths-Jones S."/>
            <person name="Gross S."/>
            <person name="Guigo R."/>
            <person name="Gustafson E.A."/>
            <person name="Haerty W."/>
            <person name="Hahn M.W."/>
            <person name="Halligan D.L."/>
            <person name="Halpern A.L."/>
            <person name="Halter G.M."/>
            <person name="Han M.V."/>
            <person name="Heger A."/>
            <person name="Hillier L."/>
            <person name="Hinrichs A.S."/>
            <person name="Holmes I."/>
            <person name="Hoskins R.A."/>
            <person name="Hubisz M.J."/>
            <person name="Hultmark D."/>
            <person name="Huntley M.A."/>
            <person name="Jaffe D.B."/>
            <person name="Jagadeeshan S."/>
            <person name="Jeck W.R."/>
            <person name="Johnson J."/>
            <person name="Jones C.D."/>
            <person name="Jordan W.C."/>
            <person name="Karpen G.H."/>
            <person name="Kataoka E."/>
            <person name="Keightley P.D."/>
            <person name="Kheradpour P."/>
            <person name="Kirkness E.F."/>
            <person name="Koerich L.B."/>
            <person name="Kristiansen K."/>
            <person name="Kudrna D."/>
            <person name="Kulathinal R.J."/>
            <person name="Kumar S."/>
            <person name="Kwok R."/>
            <person name="Lander E."/>
            <person name="Langley C.H."/>
            <person name="Lapoint R."/>
            <person name="Lazzaro B.P."/>
            <person name="Lee S.J."/>
            <person name="Levesque L."/>
            <person name="Li R."/>
            <person name="Lin C.F."/>
            <person name="Lin M.F."/>
            <person name="Lindblad-Toh K."/>
            <person name="Llopart A."/>
            <person name="Long M."/>
            <person name="Low L."/>
            <person name="Lozovsky E."/>
            <person name="Lu J."/>
            <person name="Luo M."/>
            <person name="Machado C.A."/>
            <person name="Makalowski W."/>
            <person name="Marzo M."/>
            <person name="Matsuda M."/>
            <person name="Matzkin L."/>
            <person name="McAllister B."/>
            <person name="McBride C.S."/>
            <person name="McKernan B."/>
            <person name="McKernan K."/>
            <person name="Mendez-Lago M."/>
            <person name="Minx P."/>
            <person name="Mollenhauer M.U."/>
            <person name="Montooth K."/>
            <person name="Mount S.M."/>
            <person name="Mu X."/>
            <person name="Myers E."/>
            <person name="Negre B."/>
            <person name="Newfeld S."/>
            <person name="Nielsen R."/>
            <person name="Noor M.A."/>
            <person name="O'Grady P."/>
            <person name="Pachter L."/>
            <person name="Papaceit M."/>
            <person name="Parisi M.J."/>
            <person name="Parisi M."/>
            <person name="Parts L."/>
            <person name="Pedersen J.S."/>
            <person name="Pesole G."/>
            <person name="Phillippy A.M."/>
            <person name="Ponting C.P."/>
            <person name="Pop M."/>
            <person name="Porcelli D."/>
            <person name="Powell J.R."/>
            <person name="Prohaska S."/>
            <person name="Pruitt K."/>
            <person name="Puig M."/>
            <person name="Quesneville H."/>
            <person name="Ram K.R."/>
            <person name="Rand D."/>
            <person name="Rasmussen M.D."/>
            <person name="Reed L.K."/>
            <person name="Reenan R."/>
            <person name="Reily A."/>
            <person name="Remington K.A."/>
            <person name="Rieger T.T."/>
            <person name="Ritchie M.G."/>
            <person name="Robin C."/>
            <person name="Rogers Y.H."/>
            <person name="Rohde C."/>
            <person name="Rozas J."/>
            <person name="Rubenfield M.J."/>
            <person name="Ruiz A."/>
            <person name="Russo S."/>
            <person name="Salzberg S.L."/>
            <person name="Sanchez-Gracia A."/>
            <person name="Saranga D.J."/>
            <person name="Sato H."/>
            <person name="Schaeffer S.W."/>
            <person name="Schatz M.C."/>
            <person name="Schlenke T."/>
            <person name="Schwartz R."/>
            <person name="Segarra C."/>
            <person name="Singh R.S."/>
            <person name="Sirot L."/>
            <person name="Sirota M."/>
            <person name="Sisneros N.B."/>
            <person name="Smith C.D."/>
            <person name="Smith T.F."/>
            <person name="Spieth J."/>
            <person name="Stage D.E."/>
            <person name="Stark A."/>
            <person name="Stephan W."/>
            <person name="Strausberg R.L."/>
            <person name="Strempel S."/>
            <person name="Sturgill D."/>
            <person name="Sutton G."/>
            <person name="Sutton G.G."/>
            <person name="Tao W."/>
            <person name="Teichmann S."/>
            <person name="Tobari Y.N."/>
            <person name="Tomimura Y."/>
            <person name="Tsolas J.M."/>
            <person name="Valente V.L."/>
            <person name="Venter E."/>
            <person name="Venter J.C."/>
            <person name="Vicario S."/>
            <person name="Vieira F.G."/>
            <person name="Vilella A.J."/>
            <person name="Villasante A."/>
            <person name="Walenz B."/>
            <person name="Wang J."/>
            <person name="Wasserman M."/>
            <person name="Watts T."/>
            <person name="Wilson D."/>
            <person name="Wilson R.K."/>
            <person name="Wing R.A."/>
            <person name="Wolfner M.F."/>
            <person name="Wong A."/>
            <person name="Wong G.K."/>
            <person name="Wu C.I."/>
            <person name="Wu G."/>
            <person name="Yamamoto D."/>
            <person name="Yang H.P."/>
            <person name="Yang S.P."/>
            <person name="Yorke J.A."/>
            <person name="Yoshida K."/>
            <person name="Zdobnov E."/>
            <person name="Zhang P."/>
            <person name="Zhang Y."/>
            <person name="Zimin A.V."/>
            <person name="Baldwin J."/>
            <person name="Abdouelleil A."/>
            <person name="Abdulkadir J."/>
            <person name="Abebe A."/>
            <person name="Abera B."/>
            <person name="Abreu J."/>
            <person name="Acer S.C."/>
            <person name="Aftuck L."/>
            <person name="Alexander A."/>
            <person name="An P."/>
            <person name="Anderson E."/>
            <person name="Anderson S."/>
            <person name="Arachi H."/>
            <person name="Azer M."/>
            <person name="Bachantsang P."/>
            <person name="Barry A."/>
            <person name="Bayul T."/>
            <person name="Berlin A."/>
            <person name="Bessette D."/>
            <person name="Bloom T."/>
            <person name="Blye J."/>
            <person name="Boguslavskiy L."/>
            <person name="Bonnet C."/>
            <person name="Boukhgalter B."/>
            <person name="Bourzgui I."/>
            <person name="Brown A."/>
            <person name="Cahill P."/>
            <person name="Channer S."/>
            <person name="Cheshatsang Y."/>
            <person name="Chuda L."/>
            <person name="Citroen M."/>
            <person name="Collymore A."/>
            <person name="Cooke P."/>
            <person name="Costello M."/>
            <person name="D'Aco K."/>
            <person name="Daza R."/>
            <person name="De Haan G."/>
            <person name="DeGray S."/>
            <person name="DeMaso C."/>
            <person name="Dhargay N."/>
            <person name="Dooley K."/>
            <person name="Dooley E."/>
            <person name="Doricent M."/>
            <person name="Dorje P."/>
            <person name="Dorjee K."/>
            <person name="Dupes A."/>
            <person name="Elong R."/>
            <person name="Falk J."/>
            <person name="Farina A."/>
            <person name="Faro S."/>
            <person name="Ferguson D."/>
            <person name="Fisher S."/>
            <person name="Foley C.D."/>
            <person name="Franke A."/>
            <person name="Friedrich D."/>
            <person name="Gadbois L."/>
            <person name="Gearin G."/>
            <person name="Gearin C.R."/>
            <person name="Giannoukos G."/>
            <person name="Goode T."/>
            <person name="Graham J."/>
            <person name="Grandbois E."/>
            <person name="Grewal S."/>
            <person name="Gyaltsen K."/>
            <person name="Hafez N."/>
            <person name="Hagos B."/>
            <person name="Hall J."/>
            <person name="Henson C."/>
            <person name="Hollinger A."/>
            <person name="Honan T."/>
            <person name="Huard M.D."/>
            <person name="Hughes L."/>
            <person name="Hurhula B."/>
            <person name="Husby M.E."/>
            <person name="Kamat A."/>
            <person name="Kanga B."/>
            <person name="Kashin S."/>
            <person name="Khazanovich D."/>
            <person name="Kisner P."/>
            <person name="Lance K."/>
            <person name="Lara M."/>
            <person name="Lee W."/>
            <person name="Lennon N."/>
            <person name="Letendre F."/>
            <person name="LeVine R."/>
            <person name="Lipovsky A."/>
            <person name="Liu X."/>
            <person name="Liu J."/>
            <person name="Liu S."/>
            <person name="Lokyitsang T."/>
            <person name="Lokyitsang Y."/>
            <person name="Lubonja R."/>
            <person name="Lui A."/>
            <person name="MacDonald P."/>
            <person name="Magnisalis V."/>
            <person name="Maru K."/>
            <person name="Matthews C."/>
            <person name="McCusker W."/>
            <person name="McDonough S."/>
            <person name="Mehta T."/>
            <person name="Meldrim J."/>
            <person name="Meneus L."/>
            <person name="Mihai O."/>
            <person name="Mihalev A."/>
            <person name="Mihova T."/>
            <person name="Mittelman R."/>
            <person name="Mlenga V."/>
            <person name="Montmayeur A."/>
            <person name="Mulrain L."/>
            <person name="Navidi A."/>
            <person name="Naylor J."/>
            <person name="Negash T."/>
            <person name="Nguyen T."/>
            <person name="Nguyen N."/>
            <person name="Nicol R."/>
            <person name="Norbu C."/>
            <person name="Norbu N."/>
            <person name="Novod N."/>
            <person name="O'Neill B."/>
            <person name="Osman S."/>
            <person name="Markiewicz E."/>
            <person name="Oyono O.L."/>
            <person name="Patti C."/>
            <person name="Phunkhang P."/>
            <person name="Pierre F."/>
            <person name="Priest M."/>
            <person name="Raghuraman S."/>
            <person name="Rege F."/>
            <person name="Reyes R."/>
            <person name="Rise C."/>
            <person name="Rogov P."/>
            <person name="Ross K."/>
            <person name="Ryan E."/>
            <person name="Settipalli S."/>
            <person name="Shea T."/>
            <person name="Sherpa N."/>
            <person name="Shi L."/>
            <person name="Shih D."/>
            <person name="Sparrow T."/>
            <person name="Spaulding J."/>
            <person name="Stalker J."/>
            <person name="Stange-Thomann N."/>
            <person name="Stavropoulos S."/>
            <person name="Stone C."/>
            <person name="Strader C."/>
            <person name="Tesfaye S."/>
            <person name="Thomson T."/>
            <person name="Thoulutsang Y."/>
            <person name="Thoulutsang D."/>
            <person name="Topham K."/>
            <person name="Topping I."/>
            <person name="Tsamla T."/>
            <person name="Vassiliev H."/>
            <person name="Vo A."/>
            <person name="Wangchuk T."/>
            <person name="Wangdi T."/>
            <person name="Weiand M."/>
            <person name="Wilkinson J."/>
            <person name="Wilson A."/>
            <person name="Yadav S."/>
            <person name="Young G."/>
            <person name="Yu Q."/>
            <person name="Zembek L."/>
            <person name="Zhong D."/>
            <person name="Zimmer A."/>
            <person name="Zwirko Z."/>
            <person name="Jaffe D.B."/>
            <person name="Alvarez P."/>
            <person name="Brockman W."/>
            <person name="Butler J."/>
            <person name="Chin C."/>
            <person name="Gnerre S."/>
            <person name="Grabherr M."/>
            <person name="Kleber M."/>
            <person name="Mauceli E."/>
            <person name="MacCallum I."/>
        </authorList>
    </citation>
    <scope>NUCLEOTIDE SEQUENCE [LARGE SCALE GENOMIC DNA]</scope>
    <source>
        <strain evidence="4">MSH-3 / Tucson 14011-0111.49</strain>
    </source>
</reference>
<dbReference type="OMA" id="LYLHAVY"/>
<organism evidence="4">
    <name type="scientific">Drosophila persimilis</name>
    <name type="common">Fruit fly</name>
    <dbReference type="NCBI Taxonomy" id="7234"/>
    <lineage>
        <taxon>Eukaryota</taxon>
        <taxon>Metazoa</taxon>
        <taxon>Ecdysozoa</taxon>
        <taxon>Arthropoda</taxon>
        <taxon>Hexapoda</taxon>
        <taxon>Insecta</taxon>
        <taxon>Pterygota</taxon>
        <taxon>Neoptera</taxon>
        <taxon>Endopterygota</taxon>
        <taxon>Diptera</taxon>
        <taxon>Brachycera</taxon>
        <taxon>Muscomorpha</taxon>
        <taxon>Ephydroidea</taxon>
        <taxon>Drosophilidae</taxon>
        <taxon>Drosophila</taxon>
        <taxon>Sophophora</taxon>
    </lineage>
</organism>
<dbReference type="Proteomes" id="UP000008744">
    <property type="component" value="Unassembled WGS sequence"/>
</dbReference>